<organism evidence="9 10">
    <name type="scientific">Roseiconus nitratireducens</name>
    <dbReference type="NCBI Taxonomy" id="2605748"/>
    <lineage>
        <taxon>Bacteria</taxon>
        <taxon>Pseudomonadati</taxon>
        <taxon>Planctomycetota</taxon>
        <taxon>Planctomycetia</taxon>
        <taxon>Pirellulales</taxon>
        <taxon>Pirellulaceae</taxon>
        <taxon>Roseiconus</taxon>
    </lineage>
</organism>
<dbReference type="Gene3D" id="1.20.81.30">
    <property type="entry name" value="Type II secretion system (T2SS), domain F"/>
    <property type="match status" value="1"/>
</dbReference>
<evidence type="ECO:0000256" key="4">
    <source>
        <dbReference type="ARBA" id="ARBA00022692"/>
    </source>
</evidence>
<proteinExistence type="inferred from homology"/>
<dbReference type="PANTHER" id="PTHR30012:SF0">
    <property type="entry name" value="TYPE II SECRETION SYSTEM PROTEIN F-RELATED"/>
    <property type="match status" value="1"/>
</dbReference>
<evidence type="ECO:0000256" key="5">
    <source>
        <dbReference type="ARBA" id="ARBA00022989"/>
    </source>
</evidence>
<dbReference type="GO" id="GO:0005886">
    <property type="term" value="C:plasma membrane"/>
    <property type="evidence" value="ECO:0007669"/>
    <property type="project" value="UniProtKB-SubCell"/>
</dbReference>
<dbReference type="Proteomes" id="UP000324479">
    <property type="component" value="Unassembled WGS sequence"/>
</dbReference>
<reference evidence="9 10" key="1">
    <citation type="submission" date="2019-08" db="EMBL/GenBank/DDBJ databases">
        <authorList>
            <person name="Dhanesh K."/>
            <person name="Kumar G."/>
            <person name="Sasikala C."/>
            <person name="Venkata Ramana C."/>
        </authorList>
    </citation>
    <scope>NUCLEOTIDE SEQUENCE [LARGE SCALE GENOMIC DNA]</scope>
    <source>
        <strain evidence="9 10">JC645</strain>
    </source>
</reference>
<evidence type="ECO:0000256" key="7">
    <source>
        <dbReference type="SAM" id="Phobius"/>
    </source>
</evidence>
<keyword evidence="3" id="KW-1003">Cell membrane</keyword>
<keyword evidence="10" id="KW-1185">Reference proteome</keyword>
<evidence type="ECO:0000256" key="2">
    <source>
        <dbReference type="ARBA" id="ARBA00005745"/>
    </source>
</evidence>
<evidence type="ECO:0000313" key="9">
    <source>
        <dbReference type="EMBL" id="KAA5544566.1"/>
    </source>
</evidence>
<feature type="domain" description="Type II secretion system protein GspF" evidence="8">
    <location>
        <begin position="208"/>
        <end position="331"/>
    </location>
</feature>
<comment type="similarity">
    <text evidence="2">Belongs to the GSP F family.</text>
</comment>
<gene>
    <name evidence="9" type="ORF">FYK55_09615</name>
</gene>
<evidence type="ECO:0000256" key="6">
    <source>
        <dbReference type="ARBA" id="ARBA00023136"/>
    </source>
</evidence>
<dbReference type="Pfam" id="PF00482">
    <property type="entry name" value="T2SSF"/>
    <property type="match status" value="1"/>
</dbReference>
<dbReference type="PRINTS" id="PR00812">
    <property type="entry name" value="BCTERIALGSPF"/>
</dbReference>
<keyword evidence="4 7" id="KW-0812">Transmembrane</keyword>
<feature type="transmembrane region" description="Helical" evidence="7">
    <location>
        <begin position="307"/>
        <end position="330"/>
    </location>
</feature>
<name>A0A5M6DDP3_9BACT</name>
<evidence type="ECO:0000256" key="1">
    <source>
        <dbReference type="ARBA" id="ARBA00004651"/>
    </source>
</evidence>
<evidence type="ECO:0000259" key="8">
    <source>
        <dbReference type="Pfam" id="PF00482"/>
    </source>
</evidence>
<keyword evidence="5 7" id="KW-1133">Transmembrane helix</keyword>
<sequence>MSSVHKTSELCQRIDQVRSSNPELGTQLRQMAAEMPASRAGGRLTQLAGSLEDQQPAEQIVRSYPELCWLLTMPSSGAAMTGLTGMLEQTAFDGAMRQKKLRSVLYPVMVMMLAIGLLLVGCYIIVPTFDEMFMEFGLRLPPHTELVLKLSRLVAAHPWLVAAAVLALGVCVAAILWGWVNRTSPKRRRFRSGSLIESSRYALARVAMQLAELIDDNVPLPRALRIASQGSTDLNVSNALADLAERALEGSGAFDRSRAAVFLPPNFVLALAPGQPTASAGPNTTLLRQLAANYRDLSVHRKDWTSFILGQFAVLFVGLMVLFIIVSLFAPMFSLITGLS</sequence>
<dbReference type="PANTHER" id="PTHR30012">
    <property type="entry name" value="GENERAL SECRETION PATHWAY PROTEIN"/>
    <property type="match status" value="1"/>
</dbReference>
<comment type="subcellular location">
    <subcellularLocation>
        <location evidence="1">Cell membrane</location>
        <topology evidence="1">Multi-pass membrane protein</topology>
    </subcellularLocation>
</comment>
<comment type="caution">
    <text evidence="9">The sequence shown here is derived from an EMBL/GenBank/DDBJ whole genome shotgun (WGS) entry which is preliminary data.</text>
</comment>
<dbReference type="InterPro" id="IPR018076">
    <property type="entry name" value="T2SS_GspF_dom"/>
</dbReference>
<dbReference type="EMBL" id="VWOX01000004">
    <property type="protein sequence ID" value="KAA5544566.1"/>
    <property type="molecule type" value="Genomic_DNA"/>
</dbReference>
<evidence type="ECO:0000256" key="3">
    <source>
        <dbReference type="ARBA" id="ARBA00022475"/>
    </source>
</evidence>
<protein>
    <recommendedName>
        <fullName evidence="8">Type II secretion system protein GspF domain-containing protein</fullName>
    </recommendedName>
</protein>
<dbReference type="InterPro" id="IPR042094">
    <property type="entry name" value="T2SS_GspF_sf"/>
</dbReference>
<accession>A0A5M6DDP3</accession>
<evidence type="ECO:0000313" key="10">
    <source>
        <dbReference type="Proteomes" id="UP000324479"/>
    </source>
</evidence>
<keyword evidence="6 7" id="KW-0472">Membrane</keyword>
<feature type="transmembrane region" description="Helical" evidence="7">
    <location>
        <begin position="104"/>
        <end position="126"/>
    </location>
</feature>
<dbReference type="InterPro" id="IPR003004">
    <property type="entry name" value="GspF/PilC"/>
</dbReference>
<feature type="transmembrane region" description="Helical" evidence="7">
    <location>
        <begin position="159"/>
        <end position="180"/>
    </location>
</feature>
<dbReference type="AlphaFoldDB" id="A0A5M6DDP3"/>